<dbReference type="PANTHER" id="PTHR32322">
    <property type="entry name" value="INNER MEMBRANE TRANSPORTER"/>
    <property type="match status" value="1"/>
</dbReference>
<evidence type="ECO:0000256" key="5">
    <source>
        <dbReference type="ARBA" id="ARBA00023136"/>
    </source>
</evidence>
<keyword evidence="3 6" id="KW-0812">Transmembrane</keyword>
<feature type="transmembrane region" description="Helical" evidence="6">
    <location>
        <begin position="103"/>
        <end position="121"/>
    </location>
</feature>
<accession>A0A0G0Y8S2</accession>
<reference evidence="8 9" key="1">
    <citation type="journal article" date="2015" name="Nature">
        <title>rRNA introns, odd ribosomes, and small enigmatic genomes across a large radiation of phyla.</title>
        <authorList>
            <person name="Brown C.T."/>
            <person name="Hug L.A."/>
            <person name="Thomas B.C."/>
            <person name="Sharon I."/>
            <person name="Castelle C.J."/>
            <person name="Singh A."/>
            <person name="Wilkins M.J."/>
            <person name="Williams K.H."/>
            <person name="Banfield J.F."/>
        </authorList>
    </citation>
    <scope>NUCLEOTIDE SEQUENCE [LARGE SCALE GENOMIC DNA]</scope>
</reference>
<evidence type="ECO:0000256" key="6">
    <source>
        <dbReference type="SAM" id="Phobius"/>
    </source>
</evidence>
<dbReference type="InterPro" id="IPR037185">
    <property type="entry name" value="EmrE-like"/>
</dbReference>
<evidence type="ECO:0000313" key="8">
    <source>
        <dbReference type="EMBL" id="KKS33110.1"/>
    </source>
</evidence>
<feature type="domain" description="EamA" evidence="7">
    <location>
        <begin position="160"/>
        <end position="300"/>
    </location>
</feature>
<feature type="transmembrane region" description="Helical" evidence="6">
    <location>
        <begin position="258"/>
        <end position="277"/>
    </location>
</feature>
<evidence type="ECO:0000256" key="2">
    <source>
        <dbReference type="ARBA" id="ARBA00022475"/>
    </source>
</evidence>
<feature type="transmembrane region" description="Helical" evidence="6">
    <location>
        <begin position="223"/>
        <end position="246"/>
    </location>
</feature>
<sequence>MTARTKAYIYLIVTIIIWGAAGPVIKNTLNYFDPVIFLTYRFFLTSLVLIPLILFFHPRILSTLNHLTAKDWLIFICSALLGTSIQLLLLFEGFKLTTSIDGTLIFSTSPILSVLAGWWLLKEHITTREKLGAVVAFLGSIVIIVKPMLETHKLFSGSSLGNLLILLANFAWVGHSIISKTQLRNNLSPLLITTANFFIGLVSMLIILLFTHSSSIRYTLISIPYSAHLGVIYMALLSGALAYFLFQKAQKSIETSEANTFLFLQPIVATPLAFLWLEEKVSTTFIIGSVIIGLGVILSNLKFKPRNYTL</sequence>
<name>A0A0G0Y8S2_9BACT</name>
<keyword evidence="2" id="KW-1003">Cell membrane</keyword>
<dbReference type="PANTHER" id="PTHR32322:SF18">
    <property type="entry name" value="S-ADENOSYLMETHIONINE_S-ADENOSYLHOMOCYSTEINE TRANSPORTER"/>
    <property type="match status" value="1"/>
</dbReference>
<keyword evidence="4 6" id="KW-1133">Transmembrane helix</keyword>
<gene>
    <name evidence="8" type="ORF">UU93_C0002G0038</name>
</gene>
<keyword evidence="5 6" id="KW-0472">Membrane</keyword>
<evidence type="ECO:0000256" key="1">
    <source>
        <dbReference type="ARBA" id="ARBA00004651"/>
    </source>
</evidence>
<evidence type="ECO:0000256" key="4">
    <source>
        <dbReference type="ARBA" id="ARBA00022989"/>
    </source>
</evidence>
<dbReference type="SUPFAM" id="SSF103481">
    <property type="entry name" value="Multidrug resistance efflux transporter EmrE"/>
    <property type="match status" value="2"/>
</dbReference>
<feature type="transmembrane region" description="Helical" evidence="6">
    <location>
        <begin position="155"/>
        <end position="178"/>
    </location>
</feature>
<feature type="transmembrane region" description="Helical" evidence="6">
    <location>
        <begin position="72"/>
        <end position="91"/>
    </location>
</feature>
<organism evidence="8 9">
    <name type="scientific">Candidatus Amesbacteria bacterium GW2011_GWA2_42_12</name>
    <dbReference type="NCBI Taxonomy" id="1618356"/>
    <lineage>
        <taxon>Bacteria</taxon>
        <taxon>Candidatus Amesiibacteriota</taxon>
    </lineage>
</organism>
<feature type="transmembrane region" description="Helical" evidence="6">
    <location>
        <begin position="133"/>
        <end position="149"/>
    </location>
</feature>
<feature type="transmembrane region" description="Helical" evidence="6">
    <location>
        <begin position="190"/>
        <end position="211"/>
    </location>
</feature>
<dbReference type="Pfam" id="PF00892">
    <property type="entry name" value="EamA"/>
    <property type="match status" value="2"/>
</dbReference>
<feature type="transmembrane region" description="Helical" evidence="6">
    <location>
        <begin position="37"/>
        <end position="60"/>
    </location>
</feature>
<dbReference type="InterPro" id="IPR000620">
    <property type="entry name" value="EamA_dom"/>
</dbReference>
<dbReference type="STRING" id="1618356.UU93_C0002G0038"/>
<evidence type="ECO:0000259" key="7">
    <source>
        <dbReference type="Pfam" id="PF00892"/>
    </source>
</evidence>
<protein>
    <submittedName>
        <fullName evidence="8">DMT(Drug/metabolite transporter) superfamily permease</fullName>
    </submittedName>
</protein>
<dbReference type="AlphaFoldDB" id="A0A0G0Y8S2"/>
<comment type="subcellular location">
    <subcellularLocation>
        <location evidence="1">Cell membrane</location>
        <topology evidence="1">Multi-pass membrane protein</topology>
    </subcellularLocation>
</comment>
<evidence type="ECO:0000256" key="3">
    <source>
        <dbReference type="ARBA" id="ARBA00022692"/>
    </source>
</evidence>
<dbReference type="InterPro" id="IPR050638">
    <property type="entry name" value="AA-Vitamin_Transporters"/>
</dbReference>
<comment type="caution">
    <text evidence="8">The sequence shown here is derived from an EMBL/GenBank/DDBJ whole genome shotgun (WGS) entry which is preliminary data.</text>
</comment>
<proteinExistence type="predicted"/>
<feature type="domain" description="EamA" evidence="7">
    <location>
        <begin position="6"/>
        <end position="144"/>
    </location>
</feature>
<feature type="transmembrane region" description="Helical" evidence="6">
    <location>
        <begin position="283"/>
        <end position="301"/>
    </location>
</feature>
<feature type="transmembrane region" description="Helical" evidence="6">
    <location>
        <begin position="7"/>
        <end position="25"/>
    </location>
</feature>
<evidence type="ECO:0000313" key="9">
    <source>
        <dbReference type="Proteomes" id="UP000034160"/>
    </source>
</evidence>
<dbReference type="EMBL" id="LCCN01000002">
    <property type="protein sequence ID" value="KKS33110.1"/>
    <property type="molecule type" value="Genomic_DNA"/>
</dbReference>
<dbReference type="GO" id="GO:0005886">
    <property type="term" value="C:plasma membrane"/>
    <property type="evidence" value="ECO:0007669"/>
    <property type="project" value="UniProtKB-SubCell"/>
</dbReference>
<dbReference type="Proteomes" id="UP000034160">
    <property type="component" value="Unassembled WGS sequence"/>
</dbReference>